<protein>
    <recommendedName>
        <fullName evidence="1">ISXO2-like transposase domain-containing protein</fullName>
    </recommendedName>
</protein>
<dbReference type="OMA" id="SHWLMEN"/>
<name>A0A553NTT6_TIGCA</name>
<feature type="non-terminal residue" evidence="2">
    <location>
        <position position="265"/>
    </location>
</feature>
<proteinExistence type="predicted"/>
<dbReference type="InterPro" id="IPR053164">
    <property type="entry name" value="IS1016-like_transposase"/>
</dbReference>
<dbReference type="InterPro" id="IPR024445">
    <property type="entry name" value="Tnp_ISXO2-like"/>
</dbReference>
<reference evidence="2 3" key="1">
    <citation type="journal article" date="2018" name="Nat. Ecol. Evol.">
        <title>Genomic signatures of mitonuclear coevolution across populations of Tigriopus californicus.</title>
        <authorList>
            <person name="Barreto F.S."/>
            <person name="Watson E.T."/>
            <person name="Lima T.G."/>
            <person name="Willett C.S."/>
            <person name="Edmands S."/>
            <person name="Li W."/>
            <person name="Burton R.S."/>
        </authorList>
    </citation>
    <scope>NUCLEOTIDE SEQUENCE [LARGE SCALE GENOMIC DNA]</scope>
    <source>
        <strain evidence="2 3">San Diego</strain>
    </source>
</reference>
<dbReference type="AlphaFoldDB" id="A0A553NTT6"/>
<evidence type="ECO:0000259" key="1">
    <source>
        <dbReference type="SMART" id="SM01126"/>
    </source>
</evidence>
<evidence type="ECO:0000313" key="3">
    <source>
        <dbReference type="Proteomes" id="UP000318571"/>
    </source>
</evidence>
<organism evidence="2 3">
    <name type="scientific">Tigriopus californicus</name>
    <name type="common">Marine copepod</name>
    <dbReference type="NCBI Taxonomy" id="6832"/>
    <lineage>
        <taxon>Eukaryota</taxon>
        <taxon>Metazoa</taxon>
        <taxon>Ecdysozoa</taxon>
        <taxon>Arthropoda</taxon>
        <taxon>Crustacea</taxon>
        <taxon>Multicrustacea</taxon>
        <taxon>Hexanauplia</taxon>
        <taxon>Copepoda</taxon>
        <taxon>Harpacticoida</taxon>
        <taxon>Harpacticidae</taxon>
        <taxon>Tigriopus</taxon>
    </lineage>
</organism>
<gene>
    <name evidence="2" type="ORF">TCAL_03040</name>
</gene>
<accession>A0A553NTT6</accession>
<sequence length="265" mass="30215">MSLTTLIVIAANRDSTITFLQDRRCVKRNPPVCPQCQKTMVLVRTGQLRNPVFRCSSHRSEQMSQLSGSFWERTRVSLPLTVSVAWLWAFKVPIVQAVTATGLSAPTVGQWYSYYRDVCSHWLMENPYKIGGPGLIVEVDESVIAKRKYHRGRLVRERWVFGGYCPTTKQGFLQIAGYNGIARMNVQPPFQHLTVNHSQNFVNPINGACTNHIEVYWKNAKQRLKAMSGTVSSMLPSHLDEFMWREIHGKDSAQAFNNLFIHISE</sequence>
<dbReference type="EMBL" id="VCGU01000010">
    <property type="protein sequence ID" value="TRY68836.1"/>
    <property type="molecule type" value="Genomic_DNA"/>
</dbReference>
<keyword evidence="3" id="KW-1185">Reference proteome</keyword>
<dbReference type="PANTHER" id="PTHR47163">
    <property type="entry name" value="DDE_TNP_IS1595 DOMAIN-CONTAINING PROTEIN"/>
    <property type="match status" value="1"/>
</dbReference>
<dbReference type="PANTHER" id="PTHR47163:SF2">
    <property type="entry name" value="SI:DKEY-17M8.2"/>
    <property type="match status" value="1"/>
</dbReference>
<comment type="caution">
    <text evidence="2">The sequence shown here is derived from an EMBL/GenBank/DDBJ whole genome shotgun (WGS) entry which is preliminary data.</text>
</comment>
<feature type="domain" description="ISXO2-like transposase" evidence="1">
    <location>
        <begin position="129"/>
        <end position="247"/>
    </location>
</feature>
<evidence type="ECO:0000313" key="2">
    <source>
        <dbReference type="EMBL" id="TRY68836.1"/>
    </source>
</evidence>
<dbReference type="SMART" id="SM01126">
    <property type="entry name" value="DDE_Tnp_IS1595"/>
    <property type="match status" value="1"/>
</dbReference>
<dbReference type="Proteomes" id="UP000318571">
    <property type="component" value="Chromosome 1"/>
</dbReference>